<evidence type="ECO:0000259" key="8">
    <source>
        <dbReference type="Pfam" id="PF04290"/>
    </source>
</evidence>
<comment type="similarity">
    <text evidence="7">Belongs to the TRAP transporter small permease family.</text>
</comment>
<comment type="subunit">
    <text evidence="7">The complex comprises the extracytoplasmic solute receptor protein and the two transmembrane proteins.</text>
</comment>
<keyword evidence="7" id="KW-0997">Cell inner membrane</keyword>
<dbReference type="Pfam" id="PF04290">
    <property type="entry name" value="DctQ"/>
    <property type="match status" value="1"/>
</dbReference>
<comment type="caution">
    <text evidence="7">Lacks conserved residue(s) required for the propagation of feature annotation.</text>
</comment>
<gene>
    <name evidence="9" type="ORF">JET14_21855</name>
</gene>
<comment type="subcellular location">
    <subcellularLocation>
        <location evidence="7">Cell inner membrane</location>
        <topology evidence="7">Multi-pass membrane protein</topology>
    </subcellularLocation>
    <subcellularLocation>
        <location evidence="1">Cell membrane</location>
        <topology evidence="1">Multi-pass membrane protein</topology>
    </subcellularLocation>
</comment>
<dbReference type="PROSITE" id="PS51257">
    <property type="entry name" value="PROKAR_LIPOPROTEIN"/>
    <property type="match status" value="1"/>
</dbReference>
<evidence type="ECO:0000313" key="10">
    <source>
        <dbReference type="Proteomes" id="UP000596083"/>
    </source>
</evidence>
<evidence type="ECO:0000313" key="9">
    <source>
        <dbReference type="EMBL" id="QQM33103.1"/>
    </source>
</evidence>
<dbReference type="Proteomes" id="UP000596083">
    <property type="component" value="Plasmid plas-002"/>
</dbReference>
<protein>
    <recommendedName>
        <fullName evidence="7">TRAP transporter small permease protein</fullName>
    </recommendedName>
</protein>
<evidence type="ECO:0000256" key="5">
    <source>
        <dbReference type="ARBA" id="ARBA00022989"/>
    </source>
</evidence>
<keyword evidence="3" id="KW-1003">Cell membrane</keyword>
<keyword evidence="5 7" id="KW-1133">Transmembrane helix</keyword>
<dbReference type="KEGG" id="mlut:JET14_21855"/>
<evidence type="ECO:0000256" key="3">
    <source>
        <dbReference type="ARBA" id="ARBA00022475"/>
    </source>
</evidence>
<evidence type="ECO:0000256" key="1">
    <source>
        <dbReference type="ARBA" id="ARBA00004651"/>
    </source>
</evidence>
<keyword evidence="4 7" id="KW-0812">Transmembrane</keyword>
<geneLocation type="plasmid" evidence="9 10">
    <name>plas-002</name>
</geneLocation>
<comment type="function">
    <text evidence="7">Part of the tripartite ATP-independent periplasmic (TRAP) transport system.</text>
</comment>
<keyword evidence="6 7" id="KW-0472">Membrane</keyword>
<keyword evidence="9" id="KW-0614">Plasmid</keyword>
<reference evidence="9 10" key="1">
    <citation type="submission" date="2020-12" db="EMBL/GenBank/DDBJ databases">
        <authorList>
            <person name="Zheng R.K."/>
            <person name="Sun C.M."/>
        </authorList>
    </citation>
    <scope>NUCLEOTIDE SEQUENCE [LARGE SCALE GENOMIC DNA]</scope>
    <source>
        <strain evidence="9 10">ZRK001</strain>
        <plasmid evidence="9 10">plas-002</plasmid>
    </source>
</reference>
<dbReference type="GO" id="GO:0022857">
    <property type="term" value="F:transmembrane transporter activity"/>
    <property type="evidence" value="ECO:0007669"/>
    <property type="project" value="UniProtKB-UniRule"/>
</dbReference>
<feature type="transmembrane region" description="Helical" evidence="7">
    <location>
        <begin position="49"/>
        <end position="67"/>
    </location>
</feature>
<evidence type="ECO:0000256" key="4">
    <source>
        <dbReference type="ARBA" id="ARBA00022692"/>
    </source>
</evidence>
<sequence length="161" mass="16413">MAERRKTILSTVLLAVAAGCFLVGAGVTVTDVAMRALFGRNVPAAIELTSYSIGLGALLSIPVCYATRTHVSAKLMSELMPSRLSRPLGLLGAAASAVFAALLLWIVAANALSKLGSPETTPDLRLPMPLLLGIVTAALAAAAVAALVGLWLEFKGGGTGE</sequence>
<dbReference type="EMBL" id="CP066788">
    <property type="protein sequence ID" value="QQM33103.1"/>
    <property type="molecule type" value="Genomic_DNA"/>
</dbReference>
<feature type="domain" description="Tripartite ATP-independent periplasmic transporters DctQ component" evidence="8">
    <location>
        <begin position="25"/>
        <end position="155"/>
    </location>
</feature>
<dbReference type="InterPro" id="IPR055348">
    <property type="entry name" value="DctQ"/>
</dbReference>
<feature type="transmembrane region" description="Helical" evidence="7">
    <location>
        <begin position="128"/>
        <end position="152"/>
    </location>
</feature>
<dbReference type="RefSeq" id="WP_200338426.1">
    <property type="nucleotide sequence ID" value="NZ_CP066788.1"/>
</dbReference>
<dbReference type="GO" id="GO:0005886">
    <property type="term" value="C:plasma membrane"/>
    <property type="evidence" value="ECO:0007669"/>
    <property type="project" value="UniProtKB-SubCell"/>
</dbReference>
<proteinExistence type="inferred from homology"/>
<keyword evidence="2 7" id="KW-0813">Transport</keyword>
<name>A0A7T7HQ08_9HYPH</name>
<evidence type="ECO:0000256" key="7">
    <source>
        <dbReference type="RuleBase" id="RU369079"/>
    </source>
</evidence>
<evidence type="ECO:0000256" key="2">
    <source>
        <dbReference type="ARBA" id="ARBA00022448"/>
    </source>
</evidence>
<evidence type="ECO:0000256" key="6">
    <source>
        <dbReference type="ARBA" id="ARBA00023136"/>
    </source>
</evidence>
<accession>A0A7T7HQ08</accession>
<dbReference type="AlphaFoldDB" id="A0A7T7HQ08"/>
<feature type="transmembrane region" description="Helical" evidence="7">
    <location>
        <begin position="88"/>
        <end position="108"/>
    </location>
</feature>
<organism evidence="9 10">
    <name type="scientific">Martelella lutilitoris</name>
    <dbReference type="NCBI Taxonomy" id="2583532"/>
    <lineage>
        <taxon>Bacteria</taxon>
        <taxon>Pseudomonadati</taxon>
        <taxon>Pseudomonadota</taxon>
        <taxon>Alphaproteobacteria</taxon>
        <taxon>Hyphomicrobiales</taxon>
        <taxon>Aurantimonadaceae</taxon>
        <taxon>Martelella</taxon>
    </lineage>
</organism>